<feature type="compositionally biased region" description="Polar residues" evidence="1">
    <location>
        <begin position="259"/>
        <end position="284"/>
    </location>
</feature>
<dbReference type="OrthoDB" id="2505491at2759"/>
<feature type="region of interest" description="Disordered" evidence="1">
    <location>
        <begin position="560"/>
        <end position="608"/>
    </location>
</feature>
<feature type="compositionally biased region" description="Polar residues" evidence="1">
    <location>
        <begin position="37"/>
        <end position="49"/>
    </location>
</feature>
<feature type="region of interest" description="Disordered" evidence="1">
    <location>
        <begin position="1"/>
        <end position="89"/>
    </location>
</feature>
<feature type="compositionally biased region" description="Polar residues" evidence="1">
    <location>
        <begin position="839"/>
        <end position="849"/>
    </location>
</feature>
<feature type="region of interest" description="Disordered" evidence="1">
    <location>
        <begin position="387"/>
        <end position="446"/>
    </location>
</feature>
<feature type="compositionally biased region" description="Polar residues" evidence="1">
    <location>
        <begin position="583"/>
        <end position="608"/>
    </location>
</feature>
<feature type="compositionally biased region" description="Polar residues" evidence="1">
    <location>
        <begin position="981"/>
        <end position="997"/>
    </location>
</feature>
<feature type="region of interest" description="Disordered" evidence="1">
    <location>
        <begin position="130"/>
        <end position="162"/>
    </location>
</feature>
<dbReference type="Proteomes" id="UP000238274">
    <property type="component" value="Unassembled WGS sequence"/>
</dbReference>
<feature type="compositionally biased region" description="Polar residues" evidence="1">
    <location>
        <begin position="654"/>
        <end position="709"/>
    </location>
</feature>
<dbReference type="VEuPathDB" id="FungiDB:PSHT_12561"/>
<feature type="compositionally biased region" description="Polar residues" evidence="1">
    <location>
        <begin position="57"/>
        <end position="69"/>
    </location>
</feature>
<feature type="transmembrane region" description="Helical" evidence="2">
    <location>
        <begin position="857"/>
        <end position="880"/>
    </location>
</feature>
<accession>A0A2S4UVP3</accession>
<dbReference type="EMBL" id="PKSM01000233">
    <property type="protein sequence ID" value="POW01359.1"/>
    <property type="molecule type" value="Genomic_DNA"/>
</dbReference>
<reference evidence="3 4" key="1">
    <citation type="submission" date="2017-12" db="EMBL/GenBank/DDBJ databases">
        <title>Gene loss provides genomic basis for host adaptation in cereal stripe rust fungi.</title>
        <authorList>
            <person name="Xia C."/>
        </authorList>
    </citation>
    <scope>NUCLEOTIDE SEQUENCE [LARGE SCALE GENOMIC DNA]</scope>
    <source>
        <strain evidence="3 4">93TX-2</strain>
    </source>
</reference>
<feature type="compositionally biased region" description="Low complexity" evidence="1">
    <location>
        <begin position="566"/>
        <end position="582"/>
    </location>
</feature>
<feature type="compositionally biased region" description="Polar residues" evidence="1">
    <location>
        <begin position="757"/>
        <end position="779"/>
    </location>
</feature>
<feature type="compositionally biased region" description="Low complexity" evidence="1">
    <location>
        <begin position="805"/>
        <end position="831"/>
    </location>
</feature>
<comment type="caution">
    <text evidence="3">The sequence shown here is derived from an EMBL/GenBank/DDBJ whole genome shotgun (WGS) entry which is preliminary data.</text>
</comment>
<organism evidence="3 4">
    <name type="scientific">Puccinia striiformis</name>
    <dbReference type="NCBI Taxonomy" id="27350"/>
    <lineage>
        <taxon>Eukaryota</taxon>
        <taxon>Fungi</taxon>
        <taxon>Dikarya</taxon>
        <taxon>Basidiomycota</taxon>
        <taxon>Pucciniomycotina</taxon>
        <taxon>Pucciniomycetes</taxon>
        <taxon>Pucciniales</taxon>
        <taxon>Pucciniaceae</taxon>
        <taxon>Puccinia</taxon>
    </lineage>
</organism>
<feature type="region of interest" description="Disordered" evidence="1">
    <location>
        <begin position="637"/>
        <end position="725"/>
    </location>
</feature>
<proteinExistence type="predicted"/>
<evidence type="ECO:0000256" key="2">
    <source>
        <dbReference type="SAM" id="Phobius"/>
    </source>
</evidence>
<keyword evidence="2" id="KW-0812">Transmembrane</keyword>
<gene>
    <name evidence="3" type="ORF">PSHT_12561</name>
</gene>
<feature type="compositionally biased region" description="Polar residues" evidence="1">
    <location>
        <begin position="130"/>
        <end position="142"/>
    </location>
</feature>
<feature type="region of interest" description="Disordered" evidence="1">
    <location>
        <begin position="757"/>
        <end position="849"/>
    </location>
</feature>
<evidence type="ECO:0000313" key="3">
    <source>
        <dbReference type="EMBL" id="POW01359.1"/>
    </source>
</evidence>
<feature type="region of interest" description="Disordered" evidence="1">
    <location>
        <begin position="502"/>
        <end position="521"/>
    </location>
</feature>
<dbReference type="AlphaFoldDB" id="A0A2S4UVP3"/>
<protein>
    <submittedName>
        <fullName evidence="3">Uncharacterized protein</fullName>
    </submittedName>
</protein>
<feature type="region of interest" description="Disordered" evidence="1">
    <location>
        <begin position="322"/>
        <end position="374"/>
    </location>
</feature>
<feature type="compositionally biased region" description="Low complexity" evidence="1">
    <location>
        <begin position="225"/>
        <end position="240"/>
    </location>
</feature>
<keyword evidence="2" id="KW-1133">Transmembrane helix</keyword>
<feature type="region of interest" description="Disordered" evidence="1">
    <location>
        <begin position="981"/>
        <end position="1005"/>
    </location>
</feature>
<sequence>MSAFSRIMNSVDDSQGGHQTNSTSFNSTKQIQKERSSNVISNSSPLTSEGTKDPRQNHSSTFHSGSAATTEPLVGQSKTGAHSHHESLTADDLDSSFTALADTVALDANISADQADDQTSQIASNFGSLLGTSNTGSKSLTTPKGLPPAPQAPSAASTDPTRHVDHQLTGVQNIQPENITHKIEPPAISNHTSSLSSITQSKLNSSAQAHVSQKATFTATDESGSEALPLNLPASLNSSETENVGNGRSHKQLDDSDPLSASLQPNLTRSQQGELSQKENTTSGPKALPLGHAPNFNPKTSESEWKTISDTKSAWGNYDVQQKQKIDQQTSDRISVIDNDDSPRRVPIAKQNSSSTTRLQSSSSRQKSSDSSLEVSSIPLAALPLASGPKSSPLYPSGISSSGAAGTDSVGRIPNDQNYPVPSSHKQPKDALNHAPPPLGTLPIMNSTLSDITPLESMLPCQVADQDSSKKSTTGSVPQIGCQNTTDLYSANQPDNVKNLKSPAALRQTSRHSSEYSSNGDLDYNKPFPIISTGKQNTGMDRAASTTQYKPYTIKTSQTVTDTRLSNHSSSISASSIQSSSSTKANYSKLSTPELNQGPKTNRNSTIDLTGVLGKAPSLNSTNPLVAGLDNQKDLQRELSPKVSSPSLGGGSIINDSNSTNSMPSIQASASSNSTMKISTNESQGRVSTFSESRDPSGNSRGSGSSVDPDNQKESTIKQQGPKEWRISVQNSSSGFSASQRLEKAVNTTQSRILDSKMIENQNRTQSFNLTQSHSTSQRMDSRLGKSTRYSAQDGAESSPEPKTSNSTGDSSSSVPTQDKQQPPEKSQSSSWIAPPILPSSSAGPQPGLQVSTGGKITVISVGLGFSIGVLILAVVGGLMRRKILRKHQSSVIHISRPQSQSVEDDNSSFSSRDRAVSKMACTTSMLVSNLVISPLIMNKKSVSIRSELVIMSTTIDTRVMPAVLVTLQIRDSLPTRSIIDLTNSPQGIHPTTTSGSAPRRSDDTSLIPITFPHFEEQQRRGPLGHEDQDYGRPEVLPHSATPWHPHQEQCNDDSATEVATRFSDGETMFDDGRDAPPFISDWVPPVPPLDLRSAE</sequence>
<reference evidence="4" key="2">
    <citation type="journal article" date="2018" name="BMC Genomics">
        <title>Genomic insights into host adaptation between the wheat stripe rust pathogen (Puccinia striiformis f. sp. tritici) and the barley stripe rust pathogen (Puccinia striiformis f. sp. hordei).</title>
        <authorList>
            <person name="Xia C."/>
            <person name="Wang M."/>
            <person name="Yin C."/>
            <person name="Cornejo O.E."/>
            <person name="Hulbert S.H."/>
            <person name="Chen X."/>
        </authorList>
    </citation>
    <scope>NUCLEOTIDE SEQUENCE [LARGE SCALE GENOMIC DNA]</scope>
    <source>
        <strain evidence="4">93TX-2</strain>
    </source>
</reference>
<evidence type="ECO:0000313" key="4">
    <source>
        <dbReference type="Proteomes" id="UP000238274"/>
    </source>
</evidence>
<feature type="compositionally biased region" description="Polar residues" evidence="1">
    <location>
        <begin position="322"/>
        <end position="333"/>
    </location>
</feature>
<feature type="compositionally biased region" description="Basic and acidic residues" evidence="1">
    <location>
        <begin position="710"/>
        <end position="725"/>
    </location>
</feature>
<feature type="compositionally biased region" description="Low complexity" evidence="1">
    <location>
        <begin position="353"/>
        <end position="373"/>
    </location>
</feature>
<keyword evidence="4" id="KW-1185">Reference proteome</keyword>
<evidence type="ECO:0000256" key="1">
    <source>
        <dbReference type="SAM" id="MobiDB-lite"/>
    </source>
</evidence>
<feature type="region of interest" description="Disordered" evidence="1">
    <location>
        <begin position="214"/>
        <end position="305"/>
    </location>
</feature>
<reference evidence="4" key="3">
    <citation type="journal article" date="2018" name="Mol. Plant Microbe Interact.">
        <title>Genome sequence resources for the wheat stripe rust pathogen (Puccinia striiformis f. sp. tritici) and the barley stripe rust pathogen (Puccinia striiformis f. sp. hordei).</title>
        <authorList>
            <person name="Xia C."/>
            <person name="Wang M."/>
            <person name="Yin C."/>
            <person name="Cornejo O.E."/>
            <person name="Hulbert S.H."/>
            <person name="Chen X."/>
        </authorList>
    </citation>
    <scope>NUCLEOTIDE SEQUENCE [LARGE SCALE GENOMIC DNA]</scope>
    <source>
        <strain evidence="4">93TX-2</strain>
    </source>
</reference>
<feature type="compositionally biased region" description="Low complexity" evidence="1">
    <location>
        <begin position="391"/>
        <end position="403"/>
    </location>
</feature>
<name>A0A2S4UVP3_9BASI</name>
<feature type="compositionally biased region" description="Polar residues" evidence="1">
    <location>
        <begin position="415"/>
        <end position="425"/>
    </location>
</feature>
<feature type="compositionally biased region" description="Polar residues" evidence="1">
    <location>
        <begin position="7"/>
        <end position="30"/>
    </location>
</feature>
<dbReference type="VEuPathDB" id="FungiDB:PSTT_06673"/>
<keyword evidence="2" id="KW-0472">Membrane</keyword>
<feature type="region of interest" description="Disordered" evidence="1">
    <location>
        <begin position="1067"/>
        <end position="1096"/>
    </location>
</feature>